<sequence length="58" mass="6526">MSSTFGLLTQLFDPSHIVFVADHCKVFHEVPDDYITDLLLLTKKVAMAVGAEEYNLLQ</sequence>
<organism evidence="1 2">
    <name type="scientific">Bifiguratus adelaidae</name>
    <dbReference type="NCBI Taxonomy" id="1938954"/>
    <lineage>
        <taxon>Eukaryota</taxon>
        <taxon>Fungi</taxon>
        <taxon>Fungi incertae sedis</taxon>
        <taxon>Mucoromycota</taxon>
        <taxon>Mucoromycotina</taxon>
        <taxon>Endogonomycetes</taxon>
        <taxon>Endogonales</taxon>
        <taxon>Endogonales incertae sedis</taxon>
        <taxon>Bifiguratus</taxon>
    </lineage>
</organism>
<comment type="caution">
    <text evidence="1">The sequence shown here is derived from an EMBL/GenBank/DDBJ whole genome shotgun (WGS) entry which is preliminary data.</text>
</comment>
<accession>A0A261XTV0</accession>
<dbReference type="Proteomes" id="UP000242875">
    <property type="component" value="Unassembled WGS sequence"/>
</dbReference>
<dbReference type="OrthoDB" id="672793at2759"/>
<dbReference type="AlphaFoldDB" id="A0A261XTV0"/>
<name>A0A261XTV0_9FUNG</name>
<evidence type="ECO:0000313" key="2">
    <source>
        <dbReference type="Proteomes" id="UP000242875"/>
    </source>
</evidence>
<keyword evidence="2" id="KW-1185">Reference proteome</keyword>
<dbReference type="EMBL" id="MVBO01000238">
    <property type="protein sequence ID" value="OZJ01795.1"/>
    <property type="molecule type" value="Genomic_DNA"/>
</dbReference>
<reference evidence="1 2" key="1">
    <citation type="journal article" date="2017" name="Mycologia">
        <title>Bifiguratus adelaidae, gen. et sp. nov., a new member of Mucoromycotina in endophytic and soil-dwelling habitats.</title>
        <authorList>
            <person name="Torres-Cruz T.J."/>
            <person name="Billingsley Tobias T.L."/>
            <person name="Almatruk M."/>
            <person name="Hesse C."/>
            <person name="Kuske C.R."/>
            <person name="Desiro A."/>
            <person name="Benucci G.M."/>
            <person name="Bonito G."/>
            <person name="Stajich J.E."/>
            <person name="Dunlap C."/>
            <person name="Arnold A.E."/>
            <person name="Porras-Alfaro A."/>
        </authorList>
    </citation>
    <scope>NUCLEOTIDE SEQUENCE [LARGE SCALE GENOMIC DNA]</scope>
    <source>
        <strain evidence="1 2">AZ0501</strain>
    </source>
</reference>
<protein>
    <submittedName>
        <fullName evidence="1">Uncharacterized protein</fullName>
    </submittedName>
</protein>
<proteinExistence type="predicted"/>
<gene>
    <name evidence="1" type="ORF">BZG36_05733</name>
</gene>
<feature type="non-terminal residue" evidence="1">
    <location>
        <position position="58"/>
    </location>
</feature>
<evidence type="ECO:0000313" key="1">
    <source>
        <dbReference type="EMBL" id="OZJ01795.1"/>
    </source>
</evidence>